<dbReference type="EMBL" id="ODYU01011632">
    <property type="protein sequence ID" value="SOQ57500.1"/>
    <property type="molecule type" value="Genomic_DNA"/>
</dbReference>
<accession>A0A2H1WWR3</accession>
<sequence length="59" mass="6447">MTSPGVDELSMSRVDGVNKIYIPIGKQQESNAKSAILERRTHEEEGACLNAPLCQTTTQ</sequence>
<name>A0A2H1WWR3_SPOFR</name>
<gene>
    <name evidence="1" type="ORF">SFRICE_033564</name>
</gene>
<dbReference type="AlphaFoldDB" id="A0A2H1WWR3"/>
<proteinExistence type="predicted"/>
<evidence type="ECO:0000313" key="1">
    <source>
        <dbReference type="EMBL" id="SOQ57500.1"/>
    </source>
</evidence>
<reference evidence="1" key="1">
    <citation type="submission" date="2016-07" db="EMBL/GenBank/DDBJ databases">
        <authorList>
            <person name="Bretaudeau A."/>
        </authorList>
    </citation>
    <scope>NUCLEOTIDE SEQUENCE</scope>
    <source>
        <strain evidence="1">Rice</strain>
        <tissue evidence="1">Whole body</tissue>
    </source>
</reference>
<protein>
    <submittedName>
        <fullName evidence="1">SFRICE_033564</fullName>
    </submittedName>
</protein>
<organism evidence="1">
    <name type="scientific">Spodoptera frugiperda</name>
    <name type="common">Fall armyworm</name>
    <dbReference type="NCBI Taxonomy" id="7108"/>
    <lineage>
        <taxon>Eukaryota</taxon>
        <taxon>Metazoa</taxon>
        <taxon>Ecdysozoa</taxon>
        <taxon>Arthropoda</taxon>
        <taxon>Hexapoda</taxon>
        <taxon>Insecta</taxon>
        <taxon>Pterygota</taxon>
        <taxon>Neoptera</taxon>
        <taxon>Endopterygota</taxon>
        <taxon>Lepidoptera</taxon>
        <taxon>Glossata</taxon>
        <taxon>Ditrysia</taxon>
        <taxon>Noctuoidea</taxon>
        <taxon>Noctuidae</taxon>
        <taxon>Amphipyrinae</taxon>
        <taxon>Spodoptera</taxon>
    </lineage>
</organism>